<dbReference type="Pfam" id="PF09294">
    <property type="entry name" value="Interfer-bind"/>
    <property type="match status" value="1"/>
</dbReference>
<feature type="region of interest" description="Disordered" evidence="1">
    <location>
        <begin position="567"/>
        <end position="598"/>
    </location>
</feature>
<evidence type="ECO:0000256" key="2">
    <source>
        <dbReference type="SAM" id="Phobius"/>
    </source>
</evidence>
<name>A0ABR3MUW1_9TELE</name>
<dbReference type="SUPFAM" id="SSF49265">
    <property type="entry name" value="Fibronectin type III"/>
    <property type="match status" value="2"/>
</dbReference>
<dbReference type="PROSITE" id="PS50853">
    <property type="entry name" value="FN3"/>
    <property type="match status" value="1"/>
</dbReference>
<dbReference type="InterPro" id="IPR036116">
    <property type="entry name" value="FN3_sf"/>
</dbReference>
<keyword evidence="2" id="KW-0472">Membrane</keyword>
<sequence length="598" mass="67352">MTTYIGQLFLMSLYFTVHTIPAPVNFTLLSYNFKHILQWSPGINSPPQTVFNLNQSCANRKPEQRLRLKITNTTVDVSETFKDIYTSCTFFLWASIDNMTSSMVNKSITPYEDTIIGPPIIFLSGCGDCLNISISLPSESRKIDQLRQFYTSVSFDISWKKAGQKEANQISTSSKQYVLQNLQPGDQYCVRVLPQINSNHNTQPSAWQCEYTSKEEPRGMFYIMSWSLGAAVSCLGGLVLALSLVYTGSVCKPKTRLPKSLSNITEAYFLNPEKTLSESVSLTEPQFVCVSKNHPTENNPQNVEEDPDSKQHADEENYVNKADTEDEEEDEGNCNYMDCVIENIGWDTKTREEKASLTLHNSSGIYYTREVAMEQIHHDEFECKKELILDMSEDRNGHQEVKNTPLESKWNQGGSADVSGNINLFSVTLRALGPEDDLDEEEVCKPLLPKSVVSKDQELSASHISLLEKQKRNQQVCKPIQKEIKTDNPMQVESQDLLSMCSSDLDLRTEHDTTSGYMVTDTGNMHEQNGSLSEGTDCDTDYITRCKGPSSDRPCLTLATLKQRSSVRKGPQHWQLLPETHGSSTMQPSCKGPLWRPI</sequence>
<evidence type="ECO:0000256" key="1">
    <source>
        <dbReference type="SAM" id="MobiDB-lite"/>
    </source>
</evidence>
<dbReference type="PANTHER" id="PTHR20859">
    <property type="entry name" value="INTERFERON/INTERLEUKIN RECEPTOR"/>
    <property type="match status" value="1"/>
</dbReference>
<keyword evidence="2" id="KW-0812">Transmembrane</keyword>
<gene>
    <name evidence="4" type="ORF">QQF64_033774</name>
</gene>
<proteinExistence type="predicted"/>
<evidence type="ECO:0000313" key="4">
    <source>
        <dbReference type="EMBL" id="KAL1268411.1"/>
    </source>
</evidence>
<reference evidence="4 5" key="1">
    <citation type="submission" date="2023-09" db="EMBL/GenBank/DDBJ databases">
        <authorList>
            <person name="Wang M."/>
        </authorList>
    </citation>
    <scope>NUCLEOTIDE SEQUENCE [LARGE SCALE GENOMIC DNA]</scope>
    <source>
        <strain evidence="4">GT-2023</strain>
        <tissue evidence="4">Liver</tissue>
    </source>
</reference>
<dbReference type="InterPro" id="IPR003961">
    <property type="entry name" value="FN3_dom"/>
</dbReference>
<keyword evidence="2" id="KW-1133">Transmembrane helix</keyword>
<dbReference type="InterPro" id="IPR015373">
    <property type="entry name" value="Interferon/interleukin_rcp_dom"/>
</dbReference>
<dbReference type="Pfam" id="PF01108">
    <property type="entry name" value="Tissue_fac"/>
    <property type="match status" value="1"/>
</dbReference>
<evidence type="ECO:0000313" key="5">
    <source>
        <dbReference type="Proteomes" id="UP001558613"/>
    </source>
</evidence>
<evidence type="ECO:0000259" key="3">
    <source>
        <dbReference type="PROSITE" id="PS50853"/>
    </source>
</evidence>
<organism evidence="4 5">
    <name type="scientific">Cirrhinus molitorella</name>
    <name type="common">mud carp</name>
    <dbReference type="NCBI Taxonomy" id="172907"/>
    <lineage>
        <taxon>Eukaryota</taxon>
        <taxon>Metazoa</taxon>
        <taxon>Chordata</taxon>
        <taxon>Craniata</taxon>
        <taxon>Vertebrata</taxon>
        <taxon>Euteleostomi</taxon>
        <taxon>Actinopterygii</taxon>
        <taxon>Neopterygii</taxon>
        <taxon>Teleostei</taxon>
        <taxon>Ostariophysi</taxon>
        <taxon>Cypriniformes</taxon>
        <taxon>Cyprinidae</taxon>
        <taxon>Labeoninae</taxon>
        <taxon>Labeonini</taxon>
        <taxon>Cirrhinus</taxon>
    </lineage>
</organism>
<comment type="caution">
    <text evidence="4">The sequence shown here is derived from an EMBL/GenBank/DDBJ whole genome shotgun (WGS) entry which is preliminary data.</text>
</comment>
<dbReference type="InterPro" id="IPR050650">
    <property type="entry name" value="Type-II_Cytokine-TF_Rcpt"/>
</dbReference>
<dbReference type="Proteomes" id="UP001558613">
    <property type="component" value="Unassembled WGS sequence"/>
</dbReference>
<feature type="region of interest" description="Disordered" evidence="1">
    <location>
        <begin position="291"/>
        <end position="315"/>
    </location>
</feature>
<keyword evidence="5" id="KW-1185">Reference proteome</keyword>
<feature type="domain" description="Fibronectin type-III" evidence="3">
    <location>
        <begin position="115"/>
        <end position="216"/>
    </location>
</feature>
<feature type="transmembrane region" description="Helical" evidence="2">
    <location>
        <begin position="221"/>
        <end position="246"/>
    </location>
</feature>
<dbReference type="PANTHER" id="PTHR20859:SF53">
    <property type="entry name" value="INTERLEUKIN-22 RECEPTOR SUBUNIT ALPHA-1"/>
    <property type="match status" value="1"/>
</dbReference>
<accession>A0ABR3MUW1</accession>
<protein>
    <recommendedName>
        <fullName evidence="3">Fibronectin type-III domain-containing protein</fullName>
    </recommendedName>
</protein>
<dbReference type="InterPro" id="IPR013783">
    <property type="entry name" value="Ig-like_fold"/>
</dbReference>
<dbReference type="Gene3D" id="2.60.40.10">
    <property type="entry name" value="Immunoglobulins"/>
    <property type="match status" value="1"/>
</dbReference>
<dbReference type="EMBL" id="JAYMGO010000009">
    <property type="protein sequence ID" value="KAL1268411.1"/>
    <property type="molecule type" value="Genomic_DNA"/>
</dbReference>